<comment type="similarity">
    <text evidence="4">Belongs to the ferredoxin thioredoxin reductase alpha subunit family.</text>
</comment>
<dbReference type="SUPFAM" id="SSF50090">
    <property type="entry name" value="Electron transport accessory proteins"/>
    <property type="match status" value="1"/>
</dbReference>
<evidence type="ECO:0000256" key="2">
    <source>
        <dbReference type="ARBA" id="ARBA00026011"/>
    </source>
</evidence>
<dbReference type="InterPro" id="IPR044166">
    <property type="entry name" value="FTRV"/>
</dbReference>
<comment type="caution">
    <text evidence="6">The sequence shown here is derived from an EMBL/GenBank/DDBJ whole genome shotgun (WGS) entry which is preliminary data.</text>
</comment>
<dbReference type="PANTHER" id="PTHR46937">
    <property type="entry name" value="FERREDOXIN-THIOREDOXIN REDUCTASE, VARIABLE CHAIN"/>
    <property type="match status" value="1"/>
</dbReference>
<keyword evidence="1" id="KW-0560">Oxidoreductase</keyword>
<feature type="domain" description="Ferredoxin thioredoxin reductase alpha chain" evidence="5">
    <location>
        <begin position="3"/>
        <end position="69"/>
    </location>
</feature>
<comment type="subunit">
    <text evidence="2">Heterodimer of subunit A (variable subunit) and subunit B (catalytic subunit). Heterodimeric FTR forms a complex with ferredoxin and thioredoxin.</text>
</comment>
<evidence type="ECO:0000259" key="5">
    <source>
        <dbReference type="Pfam" id="PF02941"/>
    </source>
</evidence>
<reference evidence="6 7" key="1">
    <citation type="submission" date="2024-09" db="EMBL/GenBank/DDBJ databases">
        <title>Floridaenema gen nov. (Aerosakkonemataceae, Aerosakkonematales ord. nov., Cyanobacteria) from benthic tropical and subtropical fresh waters, with the description of four new species.</title>
        <authorList>
            <person name="Moretto J.A."/>
            <person name="Berthold D.E."/>
            <person name="Lefler F.W."/>
            <person name="Huang I.-S."/>
            <person name="Laughinghouse H. IV."/>
        </authorList>
    </citation>
    <scope>NUCLEOTIDE SEQUENCE [LARGE SCALE GENOMIC DNA]</scope>
    <source>
        <strain evidence="6 7">BLCC-F167</strain>
    </source>
</reference>
<keyword evidence="7" id="KW-1185">Reference proteome</keyword>
<protein>
    <submittedName>
        <fullName evidence="6">Ferredoxin-thioredoxin reductase variable chain</fullName>
    </submittedName>
</protein>
<dbReference type="RefSeq" id="WP_413276459.1">
    <property type="nucleotide sequence ID" value="NZ_JBHFNT010000048.1"/>
</dbReference>
<dbReference type="PANTHER" id="PTHR46937:SF4">
    <property type="entry name" value="FERREDOXIN-THIOREDOXIN REDUCTASE SUBUNIT A1, CHLOROPLASTIC"/>
    <property type="match status" value="1"/>
</dbReference>
<evidence type="ECO:0000313" key="6">
    <source>
        <dbReference type="EMBL" id="MFB2833909.1"/>
    </source>
</evidence>
<gene>
    <name evidence="6" type="ORF">ACE1CA_05190</name>
</gene>
<organism evidence="6 7">
    <name type="scientific">Floridaenema evergladense BLCC-F167</name>
    <dbReference type="NCBI Taxonomy" id="3153639"/>
    <lineage>
        <taxon>Bacteria</taxon>
        <taxon>Bacillati</taxon>
        <taxon>Cyanobacteriota</taxon>
        <taxon>Cyanophyceae</taxon>
        <taxon>Oscillatoriophycideae</taxon>
        <taxon>Aerosakkonematales</taxon>
        <taxon>Aerosakkonemataceae</taxon>
        <taxon>Floridanema</taxon>
        <taxon>Floridanema evergladense</taxon>
    </lineage>
</organism>
<name>A0ABV4WFP6_9CYAN</name>
<dbReference type="InterPro" id="IPR008990">
    <property type="entry name" value="Elect_transpt_acc-like_dom_sf"/>
</dbReference>
<evidence type="ECO:0000313" key="7">
    <source>
        <dbReference type="Proteomes" id="UP001576780"/>
    </source>
</evidence>
<sequence length="74" mass="8615">MKIGDRIRVKQSVIVYHHPQHKGEAFDIKGLEGEIVAIIHEWQGRPVSANLPIQVKFDKKFKAHFRENEVELVE</sequence>
<dbReference type="Gene3D" id="2.30.30.50">
    <property type="match status" value="1"/>
</dbReference>
<dbReference type="EMBL" id="JBHFNT010000048">
    <property type="protein sequence ID" value="MFB2833909.1"/>
    <property type="molecule type" value="Genomic_DNA"/>
</dbReference>
<dbReference type="Pfam" id="PF02941">
    <property type="entry name" value="FeThRed_A"/>
    <property type="match status" value="1"/>
</dbReference>
<evidence type="ECO:0000256" key="4">
    <source>
        <dbReference type="ARBA" id="ARBA00034490"/>
    </source>
</evidence>
<comment type="function">
    <text evidence="3">Variable subunit of the ferredoxin-thioredoxin reductase (FTR), which catalyzes the two-electron reduction of thioredoxins by the electrons provided by reduced ferredoxin.</text>
</comment>
<accession>A0ABV4WFP6</accession>
<proteinExistence type="inferred from homology"/>
<evidence type="ECO:0000256" key="3">
    <source>
        <dbReference type="ARBA" id="ARBA00034474"/>
    </source>
</evidence>
<dbReference type="Proteomes" id="UP001576780">
    <property type="component" value="Unassembled WGS sequence"/>
</dbReference>
<dbReference type="InterPro" id="IPR004207">
    <property type="entry name" value="Fd_thioredoxin_Rdtase_alpha"/>
</dbReference>
<evidence type="ECO:0000256" key="1">
    <source>
        <dbReference type="ARBA" id="ARBA00023002"/>
    </source>
</evidence>